<proteinExistence type="predicted"/>
<name>A0A059WG43_STRNR</name>
<evidence type="ECO:0000313" key="1">
    <source>
        <dbReference type="EMBL" id="GCB87567.1"/>
    </source>
</evidence>
<gene>
    <name evidence="1" type="ORF">SALB_00218</name>
</gene>
<dbReference type="Proteomes" id="UP000288351">
    <property type="component" value="Unassembled WGS sequence"/>
</dbReference>
<reference evidence="1 2" key="1">
    <citation type="journal article" date="2019" name="Microbiol. Resour. Announc.">
        <title>Draft Genome Sequence of the Most Traditional epsilon-Poly-l-Lysine Producer, Streptomyces albulus NBRC14147.</title>
        <authorList>
            <person name="Yamanaka K."/>
            <person name="Hamano Y."/>
        </authorList>
    </citation>
    <scope>NUCLEOTIDE SEQUENCE [LARGE SCALE GENOMIC DNA]</scope>
    <source>
        <strain evidence="1 2">NBRC 14147</strain>
    </source>
</reference>
<evidence type="ECO:0000313" key="2">
    <source>
        <dbReference type="Proteomes" id="UP000288351"/>
    </source>
</evidence>
<dbReference type="AlphaFoldDB" id="A0A059WG43"/>
<protein>
    <submittedName>
        <fullName evidence="1">Uncharacterized protein</fullName>
    </submittedName>
</protein>
<dbReference type="EMBL" id="BHXC01000001">
    <property type="protein sequence ID" value="GCB87567.1"/>
    <property type="molecule type" value="Genomic_DNA"/>
</dbReference>
<accession>A0A059WG43</accession>
<organism evidence="1 2">
    <name type="scientific">Streptomyces noursei</name>
    <name type="common">Streptomyces albulus</name>
    <dbReference type="NCBI Taxonomy" id="1971"/>
    <lineage>
        <taxon>Bacteria</taxon>
        <taxon>Bacillati</taxon>
        <taxon>Actinomycetota</taxon>
        <taxon>Actinomycetes</taxon>
        <taxon>Kitasatosporales</taxon>
        <taxon>Streptomycetaceae</taxon>
        <taxon>Streptomyces</taxon>
    </lineage>
</organism>
<comment type="caution">
    <text evidence="1">The sequence shown here is derived from an EMBL/GenBank/DDBJ whole genome shotgun (WGS) entry which is preliminary data.</text>
</comment>
<sequence length="112" mass="10971">MSIKLAASSAVRKAATCGALAVAALTLSAAPALADAPTVVKGPDARGDISYAACPGGTHLIGGGYSWNPIYTNGGSPSDTVDINSPSGAKANTWAAKAHKGVIAAYALCAKD</sequence>
<dbReference type="eggNOG" id="ENOG5031U1X">
    <property type="taxonomic scope" value="Bacteria"/>
</dbReference>